<proteinExistence type="inferred from homology"/>
<evidence type="ECO:0000313" key="9">
    <source>
        <dbReference type="Proteomes" id="UP001556367"/>
    </source>
</evidence>
<dbReference type="InterPro" id="IPR014039">
    <property type="entry name" value="Transl_elong_EFTs/EF1B_dimer"/>
</dbReference>
<name>A0ABR3J7I0_9AGAR</name>
<evidence type="ECO:0000256" key="3">
    <source>
        <dbReference type="ARBA" id="ARBA00022917"/>
    </source>
</evidence>
<accession>A0ABR3J7I0</accession>
<dbReference type="EMBL" id="JASNQZ010000011">
    <property type="protein sequence ID" value="KAL0951604.1"/>
    <property type="molecule type" value="Genomic_DNA"/>
</dbReference>
<dbReference type="SUPFAM" id="SSF46934">
    <property type="entry name" value="UBA-like"/>
    <property type="match status" value="1"/>
</dbReference>
<dbReference type="Pfam" id="PF00889">
    <property type="entry name" value="EF_TS"/>
    <property type="match status" value="1"/>
</dbReference>
<keyword evidence="2 6" id="KW-0251">Elongation factor</keyword>
<dbReference type="PANTHER" id="PTHR11741:SF0">
    <property type="entry name" value="ELONGATION FACTOR TS, MITOCHONDRIAL"/>
    <property type="match status" value="1"/>
</dbReference>
<feature type="domain" description="Translation elongation factor EFTs/EF1B dimerisation" evidence="7">
    <location>
        <begin position="105"/>
        <end position="239"/>
    </location>
</feature>
<dbReference type="SUPFAM" id="SSF54713">
    <property type="entry name" value="Elongation factor Ts (EF-Ts), dimerisation domain"/>
    <property type="match status" value="1"/>
</dbReference>
<evidence type="ECO:0000313" key="8">
    <source>
        <dbReference type="EMBL" id="KAL0951604.1"/>
    </source>
</evidence>
<comment type="similarity">
    <text evidence="1 6">Belongs to the EF-Ts family.</text>
</comment>
<evidence type="ECO:0000256" key="4">
    <source>
        <dbReference type="ARBA" id="ARBA00022946"/>
    </source>
</evidence>
<dbReference type="Gene3D" id="3.30.479.20">
    <property type="entry name" value="Elongation factor Ts, dimerisation domain"/>
    <property type="match status" value="2"/>
</dbReference>
<protein>
    <recommendedName>
        <fullName evidence="6">Elongation factor Ts, mitochondrial</fullName>
        <shortName evidence="6">EF-Ts</shortName>
        <shortName evidence="6">EF-TsMt</shortName>
    </recommendedName>
</protein>
<evidence type="ECO:0000256" key="6">
    <source>
        <dbReference type="HAMAP-Rule" id="MF_03135"/>
    </source>
</evidence>
<dbReference type="Gene3D" id="1.10.8.10">
    <property type="entry name" value="DNA helicase RuvA subunit, C-terminal domain"/>
    <property type="match status" value="1"/>
</dbReference>
<evidence type="ECO:0000256" key="2">
    <source>
        <dbReference type="ARBA" id="ARBA00022768"/>
    </source>
</evidence>
<sequence>MFRRVPAVLPRCYSTKPLPKPSLKLVAELRKLTDVSITKAREALSASANDVDLALEWLKRDYITDGAKKAAKVEGRVAREGLISVAVLSPGARGRGGPGSGGVRAAMVELNCETDFVGRNELFGKLAADIAHTAAFISEPVDSDALFRNCDLDVLLNAPLMCADDEAWDIPPRIGNAIRETITKVGEKVSLRRAAVVVHDPLQQKQPELALRVASYVHGAINRPSQGRIGSLALLALKSPNLSALLQSTTFMENLEKLERSLGRQIVGFDTQRIRSDSGEKDETALYDQPFMMLPGELSGQPVQEALRQWIIQNGTAGEGADTQALEVLDFAKWTVGGAIEEASS</sequence>
<comment type="function">
    <text evidence="6">Associates with the EF-Tu.GDP complex and induces the exchange of GDP to GTP. It remains bound to the aminoacyl-tRNA.EF-Tu.GTP complex up to the GTP hydrolysis stage on the ribosome.</text>
</comment>
<keyword evidence="3 6" id="KW-0648">Protein biosynthesis</keyword>
<evidence type="ECO:0000256" key="1">
    <source>
        <dbReference type="ARBA" id="ARBA00005532"/>
    </source>
</evidence>
<dbReference type="CDD" id="cd14275">
    <property type="entry name" value="UBA_EF-Ts"/>
    <property type="match status" value="1"/>
</dbReference>
<dbReference type="HAMAP" id="MF_00050">
    <property type="entry name" value="EF_Ts"/>
    <property type="match status" value="1"/>
</dbReference>
<evidence type="ECO:0000259" key="7">
    <source>
        <dbReference type="Pfam" id="PF00889"/>
    </source>
</evidence>
<dbReference type="Proteomes" id="UP001556367">
    <property type="component" value="Unassembled WGS sequence"/>
</dbReference>
<dbReference type="InterPro" id="IPR036402">
    <property type="entry name" value="EF-Ts_dimer_sf"/>
</dbReference>
<comment type="subcellular location">
    <subcellularLocation>
        <location evidence="6">Mitochondrion</location>
    </subcellularLocation>
</comment>
<organism evidence="8 9">
    <name type="scientific">Hohenbuehelia grisea</name>
    <dbReference type="NCBI Taxonomy" id="104357"/>
    <lineage>
        <taxon>Eukaryota</taxon>
        <taxon>Fungi</taxon>
        <taxon>Dikarya</taxon>
        <taxon>Basidiomycota</taxon>
        <taxon>Agaricomycotina</taxon>
        <taxon>Agaricomycetes</taxon>
        <taxon>Agaricomycetidae</taxon>
        <taxon>Agaricales</taxon>
        <taxon>Pleurotineae</taxon>
        <taxon>Pleurotaceae</taxon>
        <taxon>Hohenbuehelia</taxon>
    </lineage>
</organism>
<evidence type="ECO:0000256" key="5">
    <source>
        <dbReference type="ARBA" id="ARBA00023128"/>
    </source>
</evidence>
<comment type="caution">
    <text evidence="8">The sequence shown here is derived from an EMBL/GenBank/DDBJ whole genome shotgun (WGS) entry which is preliminary data.</text>
</comment>
<gene>
    <name evidence="6" type="primary">TSF1</name>
    <name evidence="8" type="ORF">HGRIS_008282</name>
</gene>
<keyword evidence="4" id="KW-0809">Transit peptide</keyword>
<reference evidence="9" key="1">
    <citation type="submission" date="2024-06" db="EMBL/GenBank/DDBJ databases">
        <title>Multi-omics analyses provide insights into the biosynthesis of the anticancer antibiotic pleurotin in Hohenbuehelia grisea.</title>
        <authorList>
            <person name="Weaver J.A."/>
            <person name="Alberti F."/>
        </authorList>
    </citation>
    <scope>NUCLEOTIDE SEQUENCE [LARGE SCALE GENOMIC DNA]</scope>
    <source>
        <strain evidence="9">T-177</strain>
    </source>
</reference>
<keyword evidence="9" id="KW-1185">Reference proteome</keyword>
<dbReference type="InterPro" id="IPR001816">
    <property type="entry name" value="Transl_elong_EFTs/EF1B"/>
</dbReference>
<dbReference type="PANTHER" id="PTHR11741">
    <property type="entry name" value="ELONGATION FACTOR TS"/>
    <property type="match status" value="1"/>
</dbReference>
<keyword evidence="5 6" id="KW-0496">Mitochondrion</keyword>
<dbReference type="InterPro" id="IPR009060">
    <property type="entry name" value="UBA-like_sf"/>
</dbReference>